<dbReference type="EMBL" id="JAVFKM010000020">
    <property type="protein sequence ID" value="MEF3117583.1"/>
    <property type="molecule type" value="Genomic_DNA"/>
</dbReference>
<evidence type="ECO:0000313" key="2">
    <source>
        <dbReference type="EMBL" id="MEF3117583.1"/>
    </source>
</evidence>
<name>A0ABU7X1D6_9ACTN</name>
<dbReference type="Pfam" id="PF19698">
    <property type="entry name" value="DUF6197"/>
    <property type="match status" value="1"/>
</dbReference>
<feature type="region of interest" description="Disordered" evidence="1">
    <location>
        <begin position="1"/>
        <end position="27"/>
    </location>
</feature>
<proteinExistence type="predicted"/>
<gene>
    <name evidence="2" type="ORF">RB636_30870</name>
</gene>
<sequence length="191" mass="19606">MPHTATSSVTRRRDPAAATGPAPAPSADLSFEQRLTLIEAAMSVRLDEAAVAYEVNTAHLATAPVDLADAVTGPTEPAGPAGTGARPLPELYPTPVAALLQRAHHRLLTGGWCTGTLVDADGARCLYGAIHAEAGSGHLESDAMDVLLDAIRREFGDTVESVPAFNDAFGGPGVPLRLLGQAAVLADARGL</sequence>
<keyword evidence="3" id="KW-1185">Reference proteome</keyword>
<reference evidence="2 3" key="1">
    <citation type="submission" date="2023-08" db="EMBL/GenBank/DDBJ databases">
        <authorList>
            <person name="Sharma P."/>
            <person name="Verma V."/>
            <person name="Mohan M.K."/>
            <person name="Dubey A.K."/>
        </authorList>
    </citation>
    <scope>NUCLEOTIDE SEQUENCE [LARGE SCALE GENOMIC DNA]</scope>
    <source>
        <strain evidence="2 3">ADP4</strain>
    </source>
</reference>
<feature type="compositionally biased region" description="Low complexity" evidence="1">
    <location>
        <begin position="16"/>
        <end position="27"/>
    </location>
</feature>
<organism evidence="2 3">
    <name type="scientific">Streptomyces chrestomyceticus</name>
    <dbReference type="NCBI Taxonomy" id="68185"/>
    <lineage>
        <taxon>Bacteria</taxon>
        <taxon>Bacillati</taxon>
        <taxon>Actinomycetota</taxon>
        <taxon>Actinomycetes</taxon>
        <taxon>Kitasatosporales</taxon>
        <taxon>Streptomycetaceae</taxon>
        <taxon>Streptomyces</taxon>
    </lineage>
</organism>
<dbReference type="RefSeq" id="WP_331788956.1">
    <property type="nucleotide sequence ID" value="NZ_JAVFKM010000020.1"/>
</dbReference>
<evidence type="ECO:0000313" key="3">
    <source>
        <dbReference type="Proteomes" id="UP001348265"/>
    </source>
</evidence>
<accession>A0ABU7X1D6</accession>
<dbReference type="InterPro" id="IPR045677">
    <property type="entry name" value="DUF6197"/>
</dbReference>
<evidence type="ECO:0000256" key="1">
    <source>
        <dbReference type="SAM" id="MobiDB-lite"/>
    </source>
</evidence>
<dbReference type="Proteomes" id="UP001348265">
    <property type="component" value="Unassembled WGS sequence"/>
</dbReference>
<comment type="caution">
    <text evidence="2">The sequence shown here is derived from an EMBL/GenBank/DDBJ whole genome shotgun (WGS) entry which is preliminary data.</text>
</comment>
<protein>
    <submittedName>
        <fullName evidence="2">Uncharacterized protein</fullName>
    </submittedName>
</protein>